<organism evidence="1 2">
    <name type="scientific">Chaenocephalus aceratus</name>
    <name type="common">Blackfin icefish</name>
    <name type="synonym">Chaenichthys aceratus</name>
    <dbReference type="NCBI Taxonomy" id="36190"/>
    <lineage>
        <taxon>Eukaryota</taxon>
        <taxon>Metazoa</taxon>
        <taxon>Chordata</taxon>
        <taxon>Craniata</taxon>
        <taxon>Vertebrata</taxon>
        <taxon>Euteleostomi</taxon>
        <taxon>Actinopterygii</taxon>
        <taxon>Neopterygii</taxon>
        <taxon>Teleostei</taxon>
        <taxon>Neoteleostei</taxon>
        <taxon>Acanthomorphata</taxon>
        <taxon>Eupercaria</taxon>
        <taxon>Perciformes</taxon>
        <taxon>Notothenioidei</taxon>
        <taxon>Channichthyidae</taxon>
        <taxon>Chaenocephalus</taxon>
    </lineage>
</organism>
<keyword evidence="2" id="KW-1185">Reference proteome</keyword>
<proteinExistence type="predicted"/>
<evidence type="ECO:0000313" key="2">
    <source>
        <dbReference type="Proteomes" id="UP001057452"/>
    </source>
</evidence>
<name>A0ACB9W7K2_CHAAC</name>
<sequence>LLSNHDMAFQVCQVRAITAHSAAALVLRSLVSLIPHFSLTLLLSLTFAHSH</sequence>
<accession>A0ACB9W7K2</accession>
<comment type="caution">
    <text evidence="1">The sequence shown here is derived from an EMBL/GenBank/DDBJ whole genome shotgun (WGS) entry which is preliminary data.</text>
</comment>
<evidence type="ECO:0000313" key="1">
    <source>
        <dbReference type="EMBL" id="KAI4808547.1"/>
    </source>
</evidence>
<reference evidence="1" key="1">
    <citation type="submission" date="2022-05" db="EMBL/GenBank/DDBJ databases">
        <title>Chromosome-level genome of Chaenocephalus aceratus.</title>
        <authorList>
            <person name="Park H."/>
        </authorList>
    </citation>
    <scope>NUCLEOTIDE SEQUENCE</scope>
    <source>
        <strain evidence="1">KU_202001</strain>
    </source>
</reference>
<feature type="non-terminal residue" evidence="1">
    <location>
        <position position="1"/>
    </location>
</feature>
<gene>
    <name evidence="1" type="ORF">KUCAC02_000604</name>
</gene>
<feature type="non-terminal residue" evidence="1">
    <location>
        <position position="51"/>
    </location>
</feature>
<dbReference type="EMBL" id="CM043802">
    <property type="protein sequence ID" value="KAI4808547.1"/>
    <property type="molecule type" value="Genomic_DNA"/>
</dbReference>
<protein>
    <submittedName>
        <fullName evidence="1">Uncharacterized protein</fullName>
    </submittedName>
</protein>
<dbReference type="Proteomes" id="UP001057452">
    <property type="component" value="Chromosome 18"/>
</dbReference>